<organism evidence="13 14">
    <name type="scientific">Cellulosimicrobium cellulans F16</name>
    <dbReference type="NCBI Taxonomy" id="1350482"/>
    <lineage>
        <taxon>Bacteria</taxon>
        <taxon>Bacillati</taxon>
        <taxon>Actinomycetota</taxon>
        <taxon>Actinomycetes</taxon>
        <taxon>Micrococcales</taxon>
        <taxon>Promicromonosporaceae</taxon>
        <taxon>Cellulosimicrobium</taxon>
    </lineage>
</organism>
<protein>
    <recommendedName>
        <fullName evidence="12">Vitamin K epoxide reductase domain-containing protein</fullName>
    </recommendedName>
</protein>
<keyword evidence="7 11" id="KW-0472">Membrane</keyword>
<dbReference type="SMART" id="SM00756">
    <property type="entry name" value="VKc"/>
    <property type="match status" value="1"/>
</dbReference>
<dbReference type="InterPro" id="IPR041714">
    <property type="entry name" value="VKOR_Actinobacteria"/>
</dbReference>
<evidence type="ECO:0000259" key="12">
    <source>
        <dbReference type="SMART" id="SM00756"/>
    </source>
</evidence>
<evidence type="ECO:0000256" key="9">
    <source>
        <dbReference type="ARBA" id="ARBA00023284"/>
    </source>
</evidence>
<evidence type="ECO:0000256" key="2">
    <source>
        <dbReference type="ARBA" id="ARBA00006214"/>
    </source>
</evidence>
<accession>A0A0M0F4L1</accession>
<evidence type="ECO:0000256" key="1">
    <source>
        <dbReference type="ARBA" id="ARBA00004141"/>
    </source>
</evidence>
<evidence type="ECO:0000256" key="3">
    <source>
        <dbReference type="ARBA" id="ARBA00022692"/>
    </source>
</evidence>
<dbReference type="PANTHER" id="PTHR34573">
    <property type="entry name" value="VKC DOMAIN-CONTAINING PROTEIN"/>
    <property type="match status" value="1"/>
</dbReference>
<feature type="domain" description="Vitamin K epoxide reductase" evidence="12">
    <location>
        <begin position="30"/>
        <end position="171"/>
    </location>
</feature>
<gene>
    <name evidence="13" type="ORF">M768_16785</name>
</gene>
<feature type="transmembrane region" description="Helical" evidence="11">
    <location>
        <begin position="94"/>
        <end position="112"/>
    </location>
</feature>
<proteinExistence type="inferred from homology"/>
<dbReference type="InterPro" id="IPR012932">
    <property type="entry name" value="VKOR"/>
</dbReference>
<evidence type="ECO:0000256" key="4">
    <source>
        <dbReference type="ARBA" id="ARBA00022719"/>
    </source>
</evidence>
<feature type="transmembrane region" description="Helical" evidence="11">
    <location>
        <begin position="193"/>
        <end position="215"/>
    </location>
</feature>
<evidence type="ECO:0000256" key="8">
    <source>
        <dbReference type="ARBA" id="ARBA00023157"/>
    </source>
</evidence>
<dbReference type="EMBL" id="ATNL01000013">
    <property type="protein sequence ID" value="KON72116.1"/>
    <property type="molecule type" value="Genomic_DNA"/>
</dbReference>
<feature type="transmembrane region" description="Helical" evidence="11">
    <location>
        <begin position="33"/>
        <end position="53"/>
    </location>
</feature>
<reference evidence="13 14" key="1">
    <citation type="journal article" date="2015" name="Sci. Rep.">
        <title>Functional and structural properties of a novel cellulosome-like multienzyme complex: efficient glycoside hydrolysis of water-insoluble 7-xylosyl-10-deacetylpaclitaxel.</title>
        <authorList>
            <person name="Dou T.Y."/>
            <person name="Luan H.W."/>
            <person name="Ge G.B."/>
            <person name="Dong M.M."/>
            <person name="Zou H.F."/>
            <person name="He Y.Q."/>
            <person name="Cui P."/>
            <person name="Wang J.Y."/>
            <person name="Hao D.C."/>
            <person name="Yang S.L."/>
            <person name="Yang L."/>
        </authorList>
    </citation>
    <scope>NUCLEOTIDE SEQUENCE [LARGE SCALE GENOMIC DNA]</scope>
    <source>
        <strain evidence="13 14">F16</strain>
    </source>
</reference>
<comment type="subcellular location">
    <subcellularLocation>
        <location evidence="1">Membrane</location>
        <topology evidence="1">Multi-pass membrane protein</topology>
    </subcellularLocation>
</comment>
<comment type="caution">
    <text evidence="13">The sequence shown here is derived from an EMBL/GenBank/DDBJ whole genome shotgun (WGS) entry which is preliminary data.</text>
</comment>
<feature type="transmembrane region" description="Helical" evidence="11">
    <location>
        <begin position="119"/>
        <end position="140"/>
    </location>
</feature>
<evidence type="ECO:0000256" key="5">
    <source>
        <dbReference type="ARBA" id="ARBA00022989"/>
    </source>
</evidence>
<sequence length="218" mass="23422">MSKSATAGASVSADHDDELLESSGPRPISARTMGWLLVVLGAIGLAGSAALAIEKFLKLADPNHVPSCSLNALLDCGDAMDSWQGSLLGFPNPLLGIAAFPVVITTGVVLLAGARLPRWYWLALLGGTTLGMCLIVFLIWTTMYEISAMCPYCMVVWFAMLPLFWYQVVHALQEGYLPAGDGVRRTLVGNRHLFLAIGYVALVAWILLVKGPIIMTLF</sequence>
<evidence type="ECO:0000256" key="7">
    <source>
        <dbReference type="ARBA" id="ARBA00023136"/>
    </source>
</evidence>
<dbReference type="GO" id="GO:0016020">
    <property type="term" value="C:membrane"/>
    <property type="evidence" value="ECO:0007669"/>
    <property type="project" value="UniProtKB-SubCell"/>
</dbReference>
<keyword evidence="3 11" id="KW-0812">Transmembrane</keyword>
<dbReference type="GO" id="GO:0048038">
    <property type="term" value="F:quinone binding"/>
    <property type="evidence" value="ECO:0007669"/>
    <property type="project" value="UniProtKB-KW"/>
</dbReference>
<evidence type="ECO:0000313" key="14">
    <source>
        <dbReference type="Proteomes" id="UP000037387"/>
    </source>
</evidence>
<dbReference type="RefSeq" id="WP_053371515.1">
    <property type="nucleotide sequence ID" value="NZ_KQ435294.1"/>
</dbReference>
<feature type="region of interest" description="Disordered" evidence="10">
    <location>
        <begin position="1"/>
        <end position="25"/>
    </location>
</feature>
<name>A0A0M0F4L1_CELCE</name>
<keyword evidence="14" id="KW-1185">Reference proteome</keyword>
<evidence type="ECO:0000256" key="10">
    <source>
        <dbReference type="SAM" id="MobiDB-lite"/>
    </source>
</evidence>
<dbReference type="GO" id="GO:0016491">
    <property type="term" value="F:oxidoreductase activity"/>
    <property type="evidence" value="ECO:0007669"/>
    <property type="project" value="UniProtKB-KW"/>
</dbReference>
<feature type="transmembrane region" description="Helical" evidence="11">
    <location>
        <begin position="146"/>
        <end position="166"/>
    </location>
</feature>
<dbReference type="PANTHER" id="PTHR34573:SF1">
    <property type="entry name" value="VITAMIN K EPOXIDE REDUCTASE DOMAIN-CONTAINING PROTEIN"/>
    <property type="match status" value="1"/>
</dbReference>
<dbReference type="Proteomes" id="UP000037387">
    <property type="component" value="Unassembled WGS sequence"/>
</dbReference>
<evidence type="ECO:0000313" key="13">
    <source>
        <dbReference type="EMBL" id="KON72116.1"/>
    </source>
</evidence>
<keyword evidence="6" id="KW-0560">Oxidoreductase</keyword>
<evidence type="ECO:0000256" key="11">
    <source>
        <dbReference type="SAM" id="Phobius"/>
    </source>
</evidence>
<dbReference type="AlphaFoldDB" id="A0A0M0F4L1"/>
<comment type="similarity">
    <text evidence="2">Belongs to the VKOR family.</text>
</comment>
<dbReference type="CDD" id="cd12922">
    <property type="entry name" value="VKOR_5"/>
    <property type="match status" value="1"/>
</dbReference>
<dbReference type="Gene3D" id="1.20.1440.130">
    <property type="entry name" value="VKOR domain"/>
    <property type="match status" value="1"/>
</dbReference>
<keyword evidence="4" id="KW-0874">Quinone</keyword>
<keyword evidence="8" id="KW-1015">Disulfide bond</keyword>
<dbReference type="InterPro" id="IPR038354">
    <property type="entry name" value="VKOR_sf"/>
</dbReference>
<evidence type="ECO:0000256" key="6">
    <source>
        <dbReference type="ARBA" id="ARBA00023002"/>
    </source>
</evidence>
<keyword evidence="9" id="KW-0676">Redox-active center</keyword>
<keyword evidence="5 11" id="KW-1133">Transmembrane helix</keyword>
<dbReference type="Pfam" id="PF07884">
    <property type="entry name" value="VKOR"/>
    <property type="match status" value="1"/>
</dbReference>